<evidence type="ECO:0000256" key="4">
    <source>
        <dbReference type="ARBA" id="ARBA00023125"/>
    </source>
</evidence>
<dbReference type="PROSITE" id="PS51370">
    <property type="entry name" value="R"/>
    <property type="match status" value="1"/>
</dbReference>
<dbReference type="InterPro" id="IPR017888">
    <property type="entry name" value="CYC/TB1_R_domain"/>
</dbReference>
<dbReference type="PROSITE" id="PS51369">
    <property type="entry name" value="TCP"/>
    <property type="match status" value="1"/>
</dbReference>
<evidence type="ECO:0000259" key="9">
    <source>
        <dbReference type="PROSITE" id="PS51370"/>
    </source>
</evidence>
<keyword evidence="3" id="KW-0805">Transcription regulation</keyword>
<evidence type="ECO:0000313" key="10">
    <source>
        <dbReference type="EMBL" id="PSR95727.1"/>
    </source>
</evidence>
<dbReference type="STRING" id="1590841.A0A2R6PRR5"/>
<dbReference type="Gramene" id="PSR95727">
    <property type="protein sequence ID" value="PSR95727"/>
    <property type="gene ID" value="CEY00_Acc21859"/>
</dbReference>
<feature type="region of interest" description="Disordered" evidence="7">
    <location>
        <begin position="166"/>
        <end position="270"/>
    </location>
</feature>
<dbReference type="EMBL" id="NKQK01000023">
    <property type="protein sequence ID" value="PSR95727.1"/>
    <property type="molecule type" value="Genomic_DNA"/>
</dbReference>
<gene>
    <name evidence="10" type="ORF">CEY00_Acc21859</name>
</gene>
<dbReference type="OrthoDB" id="1896834at2759"/>
<dbReference type="GO" id="GO:2000032">
    <property type="term" value="P:regulation of secondary shoot formation"/>
    <property type="evidence" value="ECO:0007669"/>
    <property type="project" value="TreeGrafter"/>
</dbReference>
<evidence type="ECO:0000256" key="1">
    <source>
        <dbReference type="ARBA" id="ARBA00004123"/>
    </source>
</evidence>
<accession>A0A2R6PRR5</accession>
<evidence type="ECO:0000313" key="11">
    <source>
        <dbReference type="Proteomes" id="UP000241394"/>
    </source>
</evidence>
<reference evidence="10 11" key="1">
    <citation type="submission" date="2017-07" db="EMBL/GenBank/DDBJ databases">
        <title>An improved, manually edited Actinidia chinensis var. chinensis (kiwifruit) genome highlights the challenges associated with draft genomes and gene prediction in plants.</title>
        <authorList>
            <person name="Pilkington S."/>
            <person name="Crowhurst R."/>
            <person name="Hilario E."/>
            <person name="Nardozza S."/>
            <person name="Fraser L."/>
            <person name="Peng Y."/>
            <person name="Gunaseelan K."/>
            <person name="Simpson R."/>
            <person name="Tahir J."/>
            <person name="Deroles S."/>
            <person name="Templeton K."/>
            <person name="Luo Z."/>
            <person name="Davy M."/>
            <person name="Cheng C."/>
            <person name="Mcneilage M."/>
            <person name="Scaglione D."/>
            <person name="Liu Y."/>
            <person name="Zhang Q."/>
            <person name="Datson P."/>
            <person name="De Silva N."/>
            <person name="Gardiner S."/>
            <person name="Bassett H."/>
            <person name="Chagne D."/>
            <person name="Mccallum J."/>
            <person name="Dzierzon H."/>
            <person name="Deng C."/>
            <person name="Wang Y.-Y."/>
            <person name="Barron N."/>
            <person name="Manako K."/>
            <person name="Bowen J."/>
            <person name="Foster T."/>
            <person name="Erridge Z."/>
            <person name="Tiffin H."/>
            <person name="Waite C."/>
            <person name="Davies K."/>
            <person name="Grierson E."/>
            <person name="Laing W."/>
            <person name="Kirk R."/>
            <person name="Chen X."/>
            <person name="Wood M."/>
            <person name="Montefiori M."/>
            <person name="Brummell D."/>
            <person name="Schwinn K."/>
            <person name="Catanach A."/>
            <person name="Fullerton C."/>
            <person name="Li D."/>
            <person name="Meiyalaghan S."/>
            <person name="Nieuwenhuizen N."/>
            <person name="Read N."/>
            <person name="Prakash R."/>
            <person name="Hunter D."/>
            <person name="Zhang H."/>
            <person name="Mckenzie M."/>
            <person name="Knabel M."/>
            <person name="Harris A."/>
            <person name="Allan A."/>
            <person name="Chen A."/>
            <person name="Janssen B."/>
            <person name="Plunkett B."/>
            <person name="Dwamena C."/>
            <person name="Voogd C."/>
            <person name="Leif D."/>
            <person name="Lafferty D."/>
            <person name="Souleyre E."/>
            <person name="Varkonyi-Gasic E."/>
            <person name="Gambi F."/>
            <person name="Hanley J."/>
            <person name="Yao J.-L."/>
            <person name="Cheung J."/>
            <person name="David K."/>
            <person name="Warren B."/>
            <person name="Marsh K."/>
            <person name="Snowden K."/>
            <person name="Lin-Wang K."/>
            <person name="Brian L."/>
            <person name="Martinez-Sanchez M."/>
            <person name="Wang M."/>
            <person name="Ileperuma N."/>
            <person name="Macnee N."/>
            <person name="Campin R."/>
            <person name="Mcatee P."/>
            <person name="Drummond R."/>
            <person name="Espley R."/>
            <person name="Ireland H."/>
            <person name="Wu R."/>
            <person name="Atkinson R."/>
            <person name="Karunairetnam S."/>
            <person name="Bulley S."/>
            <person name="Chunkath S."/>
            <person name="Hanley Z."/>
            <person name="Storey R."/>
            <person name="Thrimawithana A."/>
            <person name="Thomson S."/>
            <person name="David C."/>
            <person name="Testolin R."/>
        </authorList>
    </citation>
    <scope>NUCLEOTIDE SEQUENCE [LARGE SCALE GENOMIC DNA]</scope>
    <source>
        <strain evidence="11">cv. Red5</strain>
        <tissue evidence="10">Young leaf</tissue>
    </source>
</reference>
<comment type="caution">
    <text evidence="10">The sequence shown here is derived from an EMBL/GenBank/DDBJ whole genome shotgun (WGS) entry which is preliminary data.</text>
</comment>
<evidence type="ECO:0000259" key="8">
    <source>
        <dbReference type="PROSITE" id="PS51369"/>
    </source>
</evidence>
<dbReference type="GO" id="GO:0043565">
    <property type="term" value="F:sequence-specific DNA binding"/>
    <property type="evidence" value="ECO:0007669"/>
    <property type="project" value="TreeGrafter"/>
</dbReference>
<feature type="domain" description="R" evidence="9">
    <location>
        <begin position="236"/>
        <end position="253"/>
    </location>
</feature>
<dbReference type="Pfam" id="PF03634">
    <property type="entry name" value="TCP"/>
    <property type="match status" value="1"/>
</dbReference>
<dbReference type="OMA" id="CKEWTES"/>
<dbReference type="InterPro" id="IPR017887">
    <property type="entry name" value="TF_TCP_subgr"/>
</dbReference>
<dbReference type="InParanoid" id="A0A2R6PRR5"/>
<dbReference type="InterPro" id="IPR005333">
    <property type="entry name" value="Transcription_factor_TCP"/>
</dbReference>
<evidence type="ECO:0000256" key="6">
    <source>
        <dbReference type="ARBA" id="ARBA00023242"/>
    </source>
</evidence>
<dbReference type="AlphaFoldDB" id="A0A2R6PRR5"/>
<feature type="domain" description="TCP" evidence="8">
    <location>
        <begin position="107"/>
        <end position="165"/>
    </location>
</feature>
<feature type="region of interest" description="Disordered" evidence="7">
    <location>
        <begin position="71"/>
        <end position="126"/>
    </location>
</feature>
<reference evidence="11" key="2">
    <citation type="journal article" date="2018" name="BMC Genomics">
        <title>A manually annotated Actinidia chinensis var. chinensis (kiwifruit) genome highlights the challenges associated with draft genomes and gene prediction in plants.</title>
        <authorList>
            <person name="Pilkington S.M."/>
            <person name="Crowhurst R."/>
            <person name="Hilario E."/>
            <person name="Nardozza S."/>
            <person name="Fraser L."/>
            <person name="Peng Y."/>
            <person name="Gunaseelan K."/>
            <person name="Simpson R."/>
            <person name="Tahir J."/>
            <person name="Deroles S.C."/>
            <person name="Templeton K."/>
            <person name="Luo Z."/>
            <person name="Davy M."/>
            <person name="Cheng C."/>
            <person name="McNeilage M."/>
            <person name="Scaglione D."/>
            <person name="Liu Y."/>
            <person name="Zhang Q."/>
            <person name="Datson P."/>
            <person name="De Silva N."/>
            <person name="Gardiner S.E."/>
            <person name="Bassett H."/>
            <person name="Chagne D."/>
            <person name="McCallum J."/>
            <person name="Dzierzon H."/>
            <person name="Deng C."/>
            <person name="Wang Y.Y."/>
            <person name="Barron L."/>
            <person name="Manako K."/>
            <person name="Bowen J."/>
            <person name="Foster T.M."/>
            <person name="Erridge Z.A."/>
            <person name="Tiffin H."/>
            <person name="Waite C.N."/>
            <person name="Davies K.M."/>
            <person name="Grierson E.P."/>
            <person name="Laing W.A."/>
            <person name="Kirk R."/>
            <person name="Chen X."/>
            <person name="Wood M."/>
            <person name="Montefiori M."/>
            <person name="Brummell D.A."/>
            <person name="Schwinn K.E."/>
            <person name="Catanach A."/>
            <person name="Fullerton C."/>
            <person name="Li D."/>
            <person name="Meiyalaghan S."/>
            <person name="Nieuwenhuizen N."/>
            <person name="Read N."/>
            <person name="Prakash R."/>
            <person name="Hunter D."/>
            <person name="Zhang H."/>
            <person name="McKenzie M."/>
            <person name="Knabel M."/>
            <person name="Harris A."/>
            <person name="Allan A.C."/>
            <person name="Gleave A."/>
            <person name="Chen A."/>
            <person name="Janssen B.J."/>
            <person name="Plunkett B."/>
            <person name="Ampomah-Dwamena C."/>
            <person name="Voogd C."/>
            <person name="Leif D."/>
            <person name="Lafferty D."/>
            <person name="Souleyre E.J.F."/>
            <person name="Varkonyi-Gasic E."/>
            <person name="Gambi F."/>
            <person name="Hanley J."/>
            <person name="Yao J.L."/>
            <person name="Cheung J."/>
            <person name="David K.M."/>
            <person name="Warren B."/>
            <person name="Marsh K."/>
            <person name="Snowden K.C."/>
            <person name="Lin-Wang K."/>
            <person name="Brian L."/>
            <person name="Martinez-Sanchez M."/>
            <person name="Wang M."/>
            <person name="Ileperuma N."/>
            <person name="Macnee N."/>
            <person name="Campin R."/>
            <person name="McAtee P."/>
            <person name="Drummond R.S.M."/>
            <person name="Espley R.V."/>
            <person name="Ireland H.S."/>
            <person name="Wu R."/>
            <person name="Atkinson R.G."/>
            <person name="Karunairetnam S."/>
            <person name="Bulley S."/>
            <person name="Chunkath S."/>
            <person name="Hanley Z."/>
            <person name="Storey R."/>
            <person name="Thrimawithana A.H."/>
            <person name="Thomson S."/>
            <person name="David C."/>
            <person name="Testolin R."/>
            <person name="Huang H."/>
            <person name="Hellens R.P."/>
            <person name="Schaffer R.J."/>
        </authorList>
    </citation>
    <scope>NUCLEOTIDE SEQUENCE [LARGE SCALE GENOMIC DNA]</scope>
    <source>
        <strain evidence="11">cv. Red5</strain>
    </source>
</reference>
<proteinExistence type="predicted"/>
<feature type="compositionally biased region" description="Polar residues" evidence="7">
    <location>
        <begin position="178"/>
        <end position="188"/>
    </location>
</feature>
<organism evidence="10 11">
    <name type="scientific">Actinidia chinensis var. chinensis</name>
    <name type="common">Chinese soft-hair kiwi</name>
    <dbReference type="NCBI Taxonomy" id="1590841"/>
    <lineage>
        <taxon>Eukaryota</taxon>
        <taxon>Viridiplantae</taxon>
        <taxon>Streptophyta</taxon>
        <taxon>Embryophyta</taxon>
        <taxon>Tracheophyta</taxon>
        <taxon>Spermatophyta</taxon>
        <taxon>Magnoliopsida</taxon>
        <taxon>eudicotyledons</taxon>
        <taxon>Gunneridae</taxon>
        <taxon>Pentapetalae</taxon>
        <taxon>asterids</taxon>
        <taxon>Ericales</taxon>
        <taxon>Actinidiaceae</taxon>
        <taxon>Actinidia</taxon>
    </lineage>
</organism>
<sequence>MYPSSNNDNTPITYPSLDQTICFKSSLYDDFTSNSTQDQDPQSSSLYCFLSPNFPYEDDIVLRQHLNNLLLQQQPPPPPLPEATENMDDSTKNQCPSSVEPRKRSSKKDRHSKIETAQGPRDRRMRLSLEVAPQFFGLQDMLGFDKASKTVGWLLNKSKTAIKDLKKGIPHMKPSPSVGANSASSTSDCEGLSGIDESTVEGDGGQARTSKGKKPSPLSGAKEKKGTKALRKSATKESREKARERARERTLEKRRLNDQSKPTFEEMSSHDMNQLASNWSPFENVDESPSNFQVEELDSSIFNYDQHNTGISQEHQFNEFQVYGKPWEA</sequence>
<keyword evidence="5" id="KW-0804">Transcription</keyword>
<dbReference type="GO" id="GO:0003700">
    <property type="term" value="F:DNA-binding transcription factor activity"/>
    <property type="evidence" value="ECO:0007669"/>
    <property type="project" value="InterPro"/>
</dbReference>
<keyword evidence="6" id="KW-0539">Nucleus</keyword>
<keyword evidence="11" id="KW-1185">Reference proteome</keyword>
<keyword evidence="2" id="KW-0217">Developmental protein</keyword>
<dbReference type="PANTHER" id="PTHR31072">
    <property type="entry name" value="TRANSCRIPTION FACTOR TCP4-RELATED"/>
    <property type="match status" value="1"/>
</dbReference>
<evidence type="ECO:0000256" key="3">
    <source>
        <dbReference type="ARBA" id="ARBA00023015"/>
    </source>
</evidence>
<dbReference type="GO" id="GO:0005634">
    <property type="term" value="C:nucleus"/>
    <property type="evidence" value="ECO:0007669"/>
    <property type="project" value="UniProtKB-SubCell"/>
</dbReference>
<evidence type="ECO:0000256" key="2">
    <source>
        <dbReference type="ARBA" id="ARBA00022473"/>
    </source>
</evidence>
<protein>
    <submittedName>
        <fullName evidence="10">Transcription factor CYCLOIDEA like</fullName>
    </submittedName>
</protein>
<evidence type="ECO:0000256" key="5">
    <source>
        <dbReference type="ARBA" id="ARBA00023163"/>
    </source>
</evidence>
<dbReference type="Proteomes" id="UP000241394">
    <property type="component" value="Chromosome LG23"/>
</dbReference>
<feature type="compositionally biased region" description="Basic and acidic residues" evidence="7">
    <location>
        <begin position="234"/>
        <end position="269"/>
    </location>
</feature>
<dbReference type="PANTHER" id="PTHR31072:SF226">
    <property type="entry name" value="TRANSCRIPTION FACTOR TCP18"/>
    <property type="match status" value="1"/>
</dbReference>
<evidence type="ECO:0000256" key="7">
    <source>
        <dbReference type="SAM" id="MobiDB-lite"/>
    </source>
</evidence>
<keyword evidence="4" id="KW-0238">DNA-binding</keyword>
<comment type="subcellular location">
    <subcellularLocation>
        <location evidence="1">Nucleus</location>
    </subcellularLocation>
</comment>
<name>A0A2R6PRR5_ACTCC</name>